<proteinExistence type="predicted"/>
<sequence>MGPPFDPQCEVHRCGGVSRLCDFAWLHPSELKLSVQSFLFDILQGSRCHRSPARSPYTLMCISAIIGFGLEALEVADGHLANSGVGCKVSGFSSECSLTAYERASVHKNAARLLFCQSEQKKPIEAQPS</sequence>
<keyword evidence="2" id="KW-1185">Reference proteome</keyword>
<organism evidence="1 2">
    <name type="scientific">Botryobasidium botryosum (strain FD-172 SS1)</name>
    <dbReference type="NCBI Taxonomy" id="930990"/>
    <lineage>
        <taxon>Eukaryota</taxon>
        <taxon>Fungi</taxon>
        <taxon>Dikarya</taxon>
        <taxon>Basidiomycota</taxon>
        <taxon>Agaricomycotina</taxon>
        <taxon>Agaricomycetes</taxon>
        <taxon>Cantharellales</taxon>
        <taxon>Botryobasidiaceae</taxon>
        <taxon>Botryobasidium</taxon>
    </lineage>
</organism>
<dbReference type="Proteomes" id="UP000027195">
    <property type="component" value="Unassembled WGS sequence"/>
</dbReference>
<feature type="non-terminal residue" evidence="1">
    <location>
        <position position="1"/>
    </location>
</feature>
<dbReference type="AlphaFoldDB" id="A0A067MH15"/>
<name>A0A067MH15_BOTB1</name>
<evidence type="ECO:0000313" key="2">
    <source>
        <dbReference type="Proteomes" id="UP000027195"/>
    </source>
</evidence>
<evidence type="ECO:0000313" key="1">
    <source>
        <dbReference type="EMBL" id="KDQ14010.1"/>
    </source>
</evidence>
<reference evidence="2" key="1">
    <citation type="journal article" date="2014" name="Proc. Natl. Acad. Sci. U.S.A.">
        <title>Extensive sampling of basidiomycete genomes demonstrates inadequacy of the white-rot/brown-rot paradigm for wood decay fungi.</title>
        <authorList>
            <person name="Riley R."/>
            <person name="Salamov A.A."/>
            <person name="Brown D.W."/>
            <person name="Nagy L.G."/>
            <person name="Floudas D."/>
            <person name="Held B.W."/>
            <person name="Levasseur A."/>
            <person name="Lombard V."/>
            <person name="Morin E."/>
            <person name="Otillar R."/>
            <person name="Lindquist E.A."/>
            <person name="Sun H."/>
            <person name="LaButti K.M."/>
            <person name="Schmutz J."/>
            <person name="Jabbour D."/>
            <person name="Luo H."/>
            <person name="Baker S.E."/>
            <person name="Pisabarro A.G."/>
            <person name="Walton J.D."/>
            <person name="Blanchette R.A."/>
            <person name="Henrissat B."/>
            <person name="Martin F."/>
            <person name="Cullen D."/>
            <person name="Hibbett D.S."/>
            <person name="Grigoriev I.V."/>
        </authorList>
    </citation>
    <scope>NUCLEOTIDE SEQUENCE [LARGE SCALE GENOMIC DNA]</scope>
    <source>
        <strain evidence="2">FD-172 SS1</strain>
    </source>
</reference>
<dbReference type="HOGENOM" id="CLU_1948487_0_0_1"/>
<gene>
    <name evidence="1" type="ORF">BOTBODRAFT_33125</name>
</gene>
<dbReference type="InParanoid" id="A0A067MH15"/>
<dbReference type="EMBL" id="KL198040">
    <property type="protein sequence ID" value="KDQ14010.1"/>
    <property type="molecule type" value="Genomic_DNA"/>
</dbReference>
<accession>A0A067MH15</accession>
<protein>
    <submittedName>
        <fullName evidence="1">Uncharacterized protein</fullName>
    </submittedName>
</protein>